<dbReference type="PANTHER" id="PTHR30069">
    <property type="entry name" value="TONB-DEPENDENT OUTER MEMBRANE RECEPTOR"/>
    <property type="match status" value="1"/>
</dbReference>
<keyword evidence="8 15" id="KW-0675">Receptor</keyword>
<proteinExistence type="inferred from homology"/>
<dbReference type="GO" id="GO:0044718">
    <property type="term" value="P:siderophore transmembrane transport"/>
    <property type="evidence" value="ECO:0007669"/>
    <property type="project" value="TreeGrafter"/>
</dbReference>
<dbReference type="PANTHER" id="PTHR30069:SF29">
    <property type="entry name" value="HEMOGLOBIN AND HEMOGLOBIN-HAPTOGLOBIN-BINDING PROTEIN 1-RELATED"/>
    <property type="match status" value="1"/>
</dbReference>
<dbReference type="Proteomes" id="UP000184240">
    <property type="component" value="Unassembled WGS sequence"/>
</dbReference>
<evidence type="ECO:0000313" key="15">
    <source>
        <dbReference type="EMBL" id="SHI05444.1"/>
    </source>
</evidence>
<keyword evidence="6 11" id="KW-0798">TonB box</keyword>
<accession>A0A1M5Y0T9</accession>
<feature type="domain" description="TonB-dependent receptor plug" evidence="13">
    <location>
        <begin position="147"/>
        <end position="247"/>
    </location>
</feature>
<comment type="similarity">
    <text evidence="10 11">Belongs to the TonB-dependent receptor family.</text>
</comment>
<keyword evidence="9 10" id="KW-0998">Cell outer membrane</keyword>
<dbReference type="Proteomes" id="UP000290037">
    <property type="component" value="Unassembled WGS sequence"/>
</dbReference>
<dbReference type="InterPro" id="IPR039426">
    <property type="entry name" value="TonB-dep_rcpt-like"/>
</dbReference>
<dbReference type="Pfam" id="PF13715">
    <property type="entry name" value="CarbopepD_reg_2"/>
    <property type="match status" value="1"/>
</dbReference>
<sequence>MGYLTVTHFYFHKVVLQCTKSLIFEKKSLRKTYFLVFFLLMCHLVSGQKNHTLSGVITSAESNETLIGVNVIIPELNKGAVTNEYGFYSITLPEGTYALQISFLGFESISQPLVLDANQKLNFSLNASTETLDEVVIEEDVEQLSIRKPQMSVNTLTAQTIKQIPVVLGEADVIKSILLLPGVTSAGEGASGFNVRGGAVDQNLILLDEAIIFNSSHLFGFFSVFNPDAIKDLKLYKGGIPARYGGRVSSVLDIYQKEGNSKEFHANGGIGAVASRLLVEGPIVKNKSAFLIGGRASYAHLFLPLFDIDNKAYFYDLNAKLNYNLDEKNSLFLSGYFGRDLFGVSESFVNTYGNSTLNLRWNHIFSDKIFSNLSLIYSDYYYGLLLDFVGFQYDSGIRNFNLKYDFQHYLNSEIKLSYGVNNIYYRFNPATITPNRPDSGIIPSQLTHKYANEFSAYIEAEQDLSDKLIVKYGARLSHFTRLGQDSFAVYQNDQPLTYNASLSIYQPAEPVEIQSNTGRLADFTNIEPRASLSYLLNDNSSVKASYNRMAQYLHLISNTNAPTPLDVYAPSGPYLKPQILDQYALGYFRKIKNNEFSIETEVFYKDVQNRLDYRNGAQLIANENIETEVLAGKGRAYGLEFLAKKNKGQFTGWLAYTLSRSEQQTPGRTPQETGINDGNWYPSAYDKTHDISAYLSYEANKKWTFNANFIFQTGQPTNFPVSQSQFQGLNITNYDGRNQQRLPAYHRLDLSATLTPKNQNKKFKGSWVFSIYNAYNRMNAASITFRTNDDTGANEAVRTTIFGILPSVTYNFKF</sequence>
<dbReference type="Gene3D" id="2.60.40.1120">
    <property type="entry name" value="Carboxypeptidase-like, regulatory domain"/>
    <property type="match status" value="1"/>
</dbReference>
<evidence type="ECO:0000256" key="5">
    <source>
        <dbReference type="ARBA" id="ARBA00022729"/>
    </source>
</evidence>
<dbReference type="InterPro" id="IPR012910">
    <property type="entry name" value="Plug_dom"/>
</dbReference>
<dbReference type="InterPro" id="IPR000531">
    <property type="entry name" value="Beta-barrel_TonB"/>
</dbReference>
<dbReference type="SUPFAM" id="SSF49464">
    <property type="entry name" value="Carboxypeptidase regulatory domain-like"/>
    <property type="match status" value="1"/>
</dbReference>
<reference evidence="16" key="2">
    <citation type="submission" date="2016-11" db="EMBL/GenBank/DDBJ databases">
        <authorList>
            <person name="Varghese N."/>
            <person name="Submissions S."/>
        </authorList>
    </citation>
    <scope>NUCLEOTIDE SEQUENCE [LARGE SCALE GENOMIC DNA]</scope>
    <source>
        <strain evidence="16">DSM 19859</strain>
    </source>
</reference>
<dbReference type="InterPro" id="IPR037066">
    <property type="entry name" value="Plug_dom_sf"/>
</dbReference>
<dbReference type="SUPFAM" id="SSF56935">
    <property type="entry name" value="Porins"/>
    <property type="match status" value="1"/>
</dbReference>
<evidence type="ECO:0000313" key="17">
    <source>
        <dbReference type="Proteomes" id="UP000290037"/>
    </source>
</evidence>
<feature type="domain" description="TonB-dependent receptor-like beta-barrel" evidence="12">
    <location>
        <begin position="321"/>
        <end position="773"/>
    </location>
</feature>
<evidence type="ECO:0000256" key="4">
    <source>
        <dbReference type="ARBA" id="ARBA00022692"/>
    </source>
</evidence>
<evidence type="ECO:0000256" key="1">
    <source>
        <dbReference type="ARBA" id="ARBA00004571"/>
    </source>
</evidence>
<dbReference type="InterPro" id="IPR036942">
    <property type="entry name" value="Beta-barrel_TonB_sf"/>
</dbReference>
<evidence type="ECO:0000313" key="14">
    <source>
        <dbReference type="EMBL" id="RXG30384.1"/>
    </source>
</evidence>
<evidence type="ECO:0000256" key="10">
    <source>
        <dbReference type="PROSITE-ProRule" id="PRU01360"/>
    </source>
</evidence>
<dbReference type="InterPro" id="IPR008969">
    <property type="entry name" value="CarboxyPept-like_regulatory"/>
</dbReference>
<keyword evidence="2 10" id="KW-0813">Transport</keyword>
<evidence type="ECO:0000256" key="9">
    <source>
        <dbReference type="ARBA" id="ARBA00023237"/>
    </source>
</evidence>
<dbReference type="GO" id="GO:0015344">
    <property type="term" value="F:siderophore uptake transmembrane transporter activity"/>
    <property type="evidence" value="ECO:0007669"/>
    <property type="project" value="TreeGrafter"/>
</dbReference>
<dbReference type="Pfam" id="PF07715">
    <property type="entry name" value="Plug"/>
    <property type="match status" value="1"/>
</dbReference>
<evidence type="ECO:0000256" key="2">
    <source>
        <dbReference type="ARBA" id="ARBA00022448"/>
    </source>
</evidence>
<dbReference type="PROSITE" id="PS52016">
    <property type="entry name" value="TONB_DEPENDENT_REC_3"/>
    <property type="match status" value="1"/>
</dbReference>
<dbReference type="STRING" id="573501.SAMN04487999_1840"/>
<keyword evidence="3 10" id="KW-1134">Transmembrane beta strand</keyword>
<dbReference type="AlphaFoldDB" id="A0A1M5Y0T9"/>
<protein>
    <submittedName>
        <fullName evidence="14">Outer membrane receptor protein involved in Fe transport</fullName>
    </submittedName>
    <submittedName>
        <fullName evidence="15">Outer membrane receptor proteins, mostly Fe transport</fullName>
    </submittedName>
</protein>
<dbReference type="EMBL" id="FQXT01000003">
    <property type="protein sequence ID" value="SHI05444.1"/>
    <property type="molecule type" value="Genomic_DNA"/>
</dbReference>
<reference evidence="15" key="1">
    <citation type="submission" date="2016-11" db="EMBL/GenBank/DDBJ databases">
        <authorList>
            <person name="Jaros S."/>
            <person name="Januszkiewicz K."/>
            <person name="Wedrychowicz H."/>
        </authorList>
    </citation>
    <scope>NUCLEOTIDE SEQUENCE [LARGE SCALE GENOMIC DNA]</scope>
    <source>
        <strain evidence="15">DSM 19859</strain>
    </source>
</reference>
<evidence type="ECO:0000256" key="3">
    <source>
        <dbReference type="ARBA" id="ARBA00022452"/>
    </source>
</evidence>
<gene>
    <name evidence="14" type="ORF">DSM01_1134</name>
    <name evidence="15" type="ORF">SAMN04487999_1840</name>
</gene>
<dbReference type="GO" id="GO:0009279">
    <property type="term" value="C:cell outer membrane"/>
    <property type="evidence" value="ECO:0007669"/>
    <property type="project" value="UniProtKB-SubCell"/>
</dbReference>
<evidence type="ECO:0000256" key="6">
    <source>
        <dbReference type="ARBA" id="ARBA00023077"/>
    </source>
</evidence>
<evidence type="ECO:0000256" key="8">
    <source>
        <dbReference type="ARBA" id="ARBA00023170"/>
    </source>
</evidence>
<dbReference type="EMBL" id="QOVN01000002">
    <property type="protein sequence ID" value="RXG30384.1"/>
    <property type="molecule type" value="Genomic_DNA"/>
</dbReference>
<evidence type="ECO:0000256" key="7">
    <source>
        <dbReference type="ARBA" id="ARBA00023136"/>
    </source>
</evidence>
<reference evidence="14 17" key="3">
    <citation type="submission" date="2018-07" db="EMBL/GenBank/DDBJ databases">
        <title>Leeuwenhoekiella genomics.</title>
        <authorList>
            <person name="Tahon G."/>
            <person name="Willems A."/>
        </authorList>
    </citation>
    <scope>NUCLEOTIDE SEQUENCE [LARGE SCALE GENOMIC DNA]</scope>
    <source>
        <strain evidence="14 17">LMG 24856</strain>
    </source>
</reference>
<evidence type="ECO:0000256" key="11">
    <source>
        <dbReference type="RuleBase" id="RU003357"/>
    </source>
</evidence>
<keyword evidence="4 10" id="KW-0812">Transmembrane</keyword>
<keyword evidence="7 10" id="KW-0472">Membrane</keyword>
<dbReference type="Pfam" id="PF00593">
    <property type="entry name" value="TonB_dep_Rec_b-barrel"/>
    <property type="match status" value="1"/>
</dbReference>
<name>A0A1M5Y0T9_9FLAO</name>
<keyword evidence="17" id="KW-1185">Reference proteome</keyword>
<organism evidence="15 16">
    <name type="scientific">Leeuwenhoekiella palythoae</name>
    <dbReference type="NCBI Taxonomy" id="573501"/>
    <lineage>
        <taxon>Bacteria</taxon>
        <taxon>Pseudomonadati</taxon>
        <taxon>Bacteroidota</taxon>
        <taxon>Flavobacteriia</taxon>
        <taxon>Flavobacteriales</taxon>
        <taxon>Flavobacteriaceae</taxon>
        <taxon>Leeuwenhoekiella</taxon>
    </lineage>
</organism>
<evidence type="ECO:0000259" key="12">
    <source>
        <dbReference type="Pfam" id="PF00593"/>
    </source>
</evidence>
<dbReference type="Gene3D" id="2.170.130.10">
    <property type="entry name" value="TonB-dependent receptor, plug domain"/>
    <property type="match status" value="1"/>
</dbReference>
<comment type="subcellular location">
    <subcellularLocation>
        <location evidence="1 10">Cell outer membrane</location>
        <topology evidence="1 10">Multi-pass membrane protein</topology>
    </subcellularLocation>
</comment>
<keyword evidence="5" id="KW-0732">Signal</keyword>
<dbReference type="Gene3D" id="2.40.170.20">
    <property type="entry name" value="TonB-dependent receptor, beta-barrel domain"/>
    <property type="match status" value="1"/>
</dbReference>
<dbReference type="OrthoDB" id="9803050at2"/>
<evidence type="ECO:0000259" key="13">
    <source>
        <dbReference type="Pfam" id="PF07715"/>
    </source>
</evidence>
<evidence type="ECO:0000313" key="16">
    <source>
        <dbReference type="Proteomes" id="UP000184240"/>
    </source>
</evidence>